<feature type="compositionally biased region" description="Acidic residues" evidence="1">
    <location>
        <begin position="115"/>
        <end position="125"/>
    </location>
</feature>
<feature type="compositionally biased region" description="Basic residues" evidence="1">
    <location>
        <begin position="1"/>
        <end position="13"/>
    </location>
</feature>
<protein>
    <submittedName>
        <fullName evidence="2">Uncharacterized protein</fullName>
    </submittedName>
</protein>
<dbReference type="EMBL" id="FQ790248">
    <property type="protein sequence ID" value="CCD42737.1"/>
    <property type="molecule type" value="Genomic_DNA"/>
</dbReference>
<dbReference type="Proteomes" id="UP000008177">
    <property type="component" value="Unplaced contigs"/>
</dbReference>
<dbReference type="STRING" id="999810.G2XPD1"/>
<feature type="compositionally biased region" description="Basic and acidic residues" evidence="1">
    <location>
        <begin position="183"/>
        <end position="194"/>
    </location>
</feature>
<sequence>MPPRTLRKRSHRASSRDPHSNTNINADPSANANTNTTGSPNTITVRTTTTTTTTMMVDKDGVEVEGSRRVSGGRTSTGGRTSIGSGEKRQRGLAEFGITRSPHPQGKKRTREVEKEEEEEEEGDEIGNTVNGGSMANGTNGTIIGPMSSTQDQEHINTPKRRRISTTNRVNGSITVTGTGGRETPRERTRERDVTVSMENSLPSPPAEAGDNEHNVNSVEGDIGRSSPLENNRAGSTGTETETAKNEKENEEEKDEQRERNIDEVVFGDLCFKKC</sequence>
<dbReference type="InParanoid" id="G2XPD1"/>
<proteinExistence type="predicted"/>
<evidence type="ECO:0000256" key="1">
    <source>
        <dbReference type="SAM" id="MobiDB-lite"/>
    </source>
</evidence>
<organism evidence="2 3">
    <name type="scientific">Botryotinia fuckeliana (strain T4)</name>
    <name type="common">Noble rot fungus</name>
    <name type="synonym">Botrytis cinerea</name>
    <dbReference type="NCBI Taxonomy" id="999810"/>
    <lineage>
        <taxon>Eukaryota</taxon>
        <taxon>Fungi</taxon>
        <taxon>Dikarya</taxon>
        <taxon>Ascomycota</taxon>
        <taxon>Pezizomycotina</taxon>
        <taxon>Leotiomycetes</taxon>
        <taxon>Helotiales</taxon>
        <taxon>Sclerotiniaceae</taxon>
        <taxon>Botrytis</taxon>
    </lineage>
</organism>
<gene>
    <name evidence="2" type="ORF">BofuT4_P073490.1</name>
</gene>
<feature type="compositionally biased region" description="Polar residues" evidence="1">
    <location>
        <begin position="165"/>
        <end position="174"/>
    </location>
</feature>
<dbReference type="HOGENOM" id="CLU_1011917_0_0_1"/>
<feature type="compositionally biased region" description="Polar residues" evidence="1">
    <location>
        <begin position="228"/>
        <end position="238"/>
    </location>
</feature>
<feature type="compositionally biased region" description="Low complexity" evidence="1">
    <location>
        <begin position="69"/>
        <end position="85"/>
    </location>
</feature>
<dbReference type="AlphaFoldDB" id="G2XPD1"/>
<accession>G2XPD1</accession>
<feature type="compositionally biased region" description="Low complexity" evidence="1">
    <location>
        <begin position="42"/>
        <end position="54"/>
    </location>
</feature>
<feature type="compositionally biased region" description="Basic and acidic residues" evidence="1">
    <location>
        <begin position="57"/>
        <end position="68"/>
    </location>
</feature>
<feature type="compositionally biased region" description="Polar residues" evidence="1">
    <location>
        <begin position="128"/>
        <end position="151"/>
    </location>
</feature>
<feature type="compositionally biased region" description="Polar residues" evidence="1">
    <location>
        <begin position="20"/>
        <end position="41"/>
    </location>
</feature>
<reference evidence="3" key="1">
    <citation type="journal article" date="2011" name="PLoS Genet.">
        <title>Genomic analysis of the necrotrophic fungal pathogens Sclerotinia sclerotiorum and Botrytis cinerea.</title>
        <authorList>
            <person name="Amselem J."/>
            <person name="Cuomo C.A."/>
            <person name="van Kan J.A."/>
            <person name="Viaud M."/>
            <person name="Benito E.P."/>
            <person name="Couloux A."/>
            <person name="Coutinho P.M."/>
            <person name="de Vries R.P."/>
            <person name="Dyer P.S."/>
            <person name="Fillinger S."/>
            <person name="Fournier E."/>
            <person name="Gout L."/>
            <person name="Hahn M."/>
            <person name="Kohn L."/>
            <person name="Lapalu N."/>
            <person name="Plummer K.M."/>
            <person name="Pradier J.M."/>
            <person name="Quevillon E."/>
            <person name="Sharon A."/>
            <person name="Simon A."/>
            <person name="ten Have A."/>
            <person name="Tudzynski B."/>
            <person name="Tudzynski P."/>
            <person name="Wincker P."/>
            <person name="Andrew M."/>
            <person name="Anthouard V."/>
            <person name="Beever R.E."/>
            <person name="Beffa R."/>
            <person name="Benoit I."/>
            <person name="Bouzid O."/>
            <person name="Brault B."/>
            <person name="Chen Z."/>
            <person name="Choquer M."/>
            <person name="Collemare J."/>
            <person name="Cotton P."/>
            <person name="Danchin E.G."/>
            <person name="Da Silva C."/>
            <person name="Gautier A."/>
            <person name="Giraud C."/>
            <person name="Giraud T."/>
            <person name="Gonzalez C."/>
            <person name="Grossetete S."/>
            <person name="Guldener U."/>
            <person name="Henrissat B."/>
            <person name="Howlett B.J."/>
            <person name="Kodira C."/>
            <person name="Kretschmer M."/>
            <person name="Lappartient A."/>
            <person name="Leroch M."/>
            <person name="Levis C."/>
            <person name="Mauceli E."/>
            <person name="Neuveglise C."/>
            <person name="Oeser B."/>
            <person name="Pearson M."/>
            <person name="Poulain J."/>
            <person name="Poussereau N."/>
            <person name="Quesneville H."/>
            <person name="Rascle C."/>
            <person name="Schumacher J."/>
            <person name="Segurens B."/>
            <person name="Sexton A."/>
            <person name="Silva E."/>
            <person name="Sirven C."/>
            <person name="Soanes D.M."/>
            <person name="Talbot N.J."/>
            <person name="Templeton M."/>
            <person name="Yandava C."/>
            <person name="Yarden O."/>
            <person name="Zeng Q."/>
            <person name="Rollins J.A."/>
            <person name="Lebrun M.H."/>
            <person name="Dickman M."/>
        </authorList>
    </citation>
    <scope>NUCLEOTIDE SEQUENCE [LARGE SCALE GENOMIC DNA]</scope>
    <source>
        <strain evidence="3">T4</strain>
    </source>
</reference>
<evidence type="ECO:0000313" key="3">
    <source>
        <dbReference type="Proteomes" id="UP000008177"/>
    </source>
</evidence>
<feature type="region of interest" description="Disordered" evidence="1">
    <location>
        <begin position="1"/>
        <end position="263"/>
    </location>
</feature>
<evidence type="ECO:0000313" key="2">
    <source>
        <dbReference type="EMBL" id="CCD42737.1"/>
    </source>
</evidence>
<name>G2XPD1_BOTF4</name>
<dbReference type="eggNOG" id="KOG2747">
    <property type="taxonomic scope" value="Eukaryota"/>
</dbReference>